<proteinExistence type="predicted"/>
<accession>A0ABV9B8U9</accession>
<reference evidence="2" key="1">
    <citation type="journal article" date="2019" name="Int. J. Syst. Evol. Microbiol.">
        <title>The Global Catalogue of Microorganisms (GCM) 10K type strain sequencing project: providing services to taxonomists for standard genome sequencing and annotation.</title>
        <authorList>
            <consortium name="The Broad Institute Genomics Platform"/>
            <consortium name="The Broad Institute Genome Sequencing Center for Infectious Disease"/>
            <person name="Wu L."/>
            <person name="Ma J."/>
        </authorList>
    </citation>
    <scope>NUCLEOTIDE SEQUENCE [LARGE SCALE GENOMIC DNA]</scope>
    <source>
        <strain evidence="2">CGMCC 4.7177</strain>
    </source>
</reference>
<dbReference type="EMBL" id="JBHSFK010000095">
    <property type="protein sequence ID" value="MFC4508582.1"/>
    <property type="molecule type" value="Genomic_DNA"/>
</dbReference>
<evidence type="ECO:0000313" key="2">
    <source>
        <dbReference type="Proteomes" id="UP001595839"/>
    </source>
</evidence>
<dbReference type="RefSeq" id="WP_381187979.1">
    <property type="nucleotide sequence ID" value="NZ_JBHSFK010000095.1"/>
</dbReference>
<evidence type="ECO:0008006" key="3">
    <source>
        <dbReference type="Google" id="ProtNLM"/>
    </source>
</evidence>
<comment type="caution">
    <text evidence="1">The sequence shown here is derived from an EMBL/GenBank/DDBJ whole genome shotgun (WGS) entry which is preliminary data.</text>
</comment>
<name>A0ABV9B8U9_9ACTN</name>
<dbReference type="Proteomes" id="UP001595839">
    <property type="component" value="Unassembled WGS sequence"/>
</dbReference>
<evidence type="ECO:0000313" key="1">
    <source>
        <dbReference type="EMBL" id="MFC4508582.1"/>
    </source>
</evidence>
<protein>
    <recommendedName>
        <fullName evidence="3">Oxidoreductase</fullName>
    </recommendedName>
</protein>
<sequence length="70" mass="7524">MSGLCHRARRGREGTPTRIAHGQAKAVAEQLYSQATVTVGDIAEVIVFAVERPKQRLAINESLLLPAAQA</sequence>
<organism evidence="1 2">
    <name type="scientific">Streptomyces vulcanius</name>
    <dbReference type="NCBI Taxonomy" id="1441876"/>
    <lineage>
        <taxon>Bacteria</taxon>
        <taxon>Bacillati</taxon>
        <taxon>Actinomycetota</taxon>
        <taxon>Actinomycetes</taxon>
        <taxon>Kitasatosporales</taxon>
        <taxon>Streptomycetaceae</taxon>
        <taxon>Streptomyces</taxon>
    </lineage>
</organism>
<keyword evidence="2" id="KW-1185">Reference proteome</keyword>
<gene>
    <name evidence="1" type="ORF">ACFPIH_55940</name>
</gene>